<evidence type="ECO:0000313" key="2">
    <source>
        <dbReference type="EMBL" id="KAJ1218312.1"/>
    </source>
</evidence>
<sequence length="98" mass="10120">MIHACDGPSRCGSYTNPTGAGAASSAPDPHAEETNQEFHPETKVGPRGAERRAVVESASRNGGAERRGVGGRNGVTRREQEGAEEASGGRAFLASQEA</sequence>
<organism evidence="2 3">
    <name type="scientific">Pleurodeles waltl</name>
    <name type="common">Iberian ribbed newt</name>
    <dbReference type="NCBI Taxonomy" id="8319"/>
    <lineage>
        <taxon>Eukaryota</taxon>
        <taxon>Metazoa</taxon>
        <taxon>Chordata</taxon>
        <taxon>Craniata</taxon>
        <taxon>Vertebrata</taxon>
        <taxon>Euteleostomi</taxon>
        <taxon>Amphibia</taxon>
        <taxon>Batrachia</taxon>
        <taxon>Caudata</taxon>
        <taxon>Salamandroidea</taxon>
        <taxon>Salamandridae</taxon>
        <taxon>Pleurodelinae</taxon>
        <taxon>Pleurodeles</taxon>
    </lineage>
</organism>
<protein>
    <submittedName>
        <fullName evidence="2">Uncharacterized protein</fullName>
    </submittedName>
</protein>
<feature type="compositionally biased region" description="Basic and acidic residues" evidence="1">
    <location>
        <begin position="29"/>
        <end position="54"/>
    </location>
</feature>
<evidence type="ECO:0000313" key="3">
    <source>
        <dbReference type="Proteomes" id="UP001066276"/>
    </source>
</evidence>
<proteinExistence type="predicted"/>
<accession>A0AAV7X011</accession>
<dbReference type="EMBL" id="JANPWB010000001">
    <property type="protein sequence ID" value="KAJ1218312.1"/>
    <property type="molecule type" value="Genomic_DNA"/>
</dbReference>
<evidence type="ECO:0000256" key="1">
    <source>
        <dbReference type="SAM" id="MobiDB-lite"/>
    </source>
</evidence>
<comment type="caution">
    <text evidence="2">The sequence shown here is derived from an EMBL/GenBank/DDBJ whole genome shotgun (WGS) entry which is preliminary data.</text>
</comment>
<keyword evidence="3" id="KW-1185">Reference proteome</keyword>
<name>A0AAV7X011_PLEWA</name>
<feature type="region of interest" description="Disordered" evidence="1">
    <location>
        <begin position="1"/>
        <end position="98"/>
    </location>
</feature>
<reference evidence="2" key="1">
    <citation type="journal article" date="2022" name="bioRxiv">
        <title>Sequencing and chromosome-scale assembly of the giantPleurodeles waltlgenome.</title>
        <authorList>
            <person name="Brown T."/>
            <person name="Elewa A."/>
            <person name="Iarovenko S."/>
            <person name="Subramanian E."/>
            <person name="Araus A.J."/>
            <person name="Petzold A."/>
            <person name="Susuki M."/>
            <person name="Suzuki K.-i.T."/>
            <person name="Hayashi T."/>
            <person name="Toyoda A."/>
            <person name="Oliveira C."/>
            <person name="Osipova E."/>
            <person name="Leigh N.D."/>
            <person name="Simon A."/>
            <person name="Yun M.H."/>
        </authorList>
    </citation>
    <scope>NUCLEOTIDE SEQUENCE</scope>
    <source>
        <strain evidence="2">20211129_DDA</strain>
        <tissue evidence="2">Liver</tissue>
    </source>
</reference>
<gene>
    <name evidence="2" type="ORF">NDU88_005895</name>
</gene>
<dbReference type="Proteomes" id="UP001066276">
    <property type="component" value="Chromosome 1_1"/>
</dbReference>
<dbReference type="AlphaFoldDB" id="A0AAV7X011"/>